<dbReference type="EMBL" id="MU276566">
    <property type="protein sequence ID" value="KAI0038195.1"/>
    <property type="molecule type" value="Genomic_DNA"/>
</dbReference>
<reference evidence="1" key="1">
    <citation type="submission" date="2021-02" db="EMBL/GenBank/DDBJ databases">
        <authorList>
            <consortium name="DOE Joint Genome Institute"/>
            <person name="Ahrendt S."/>
            <person name="Looney B.P."/>
            <person name="Miyauchi S."/>
            <person name="Morin E."/>
            <person name="Drula E."/>
            <person name="Courty P.E."/>
            <person name="Chicoki N."/>
            <person name="Fauchery L."/>
            <person name="Kohler A."/>
            <person name="Kuo A."/>
            <person name="Labutti K."/>
            <person name="Pangilinan J."/>
            <person name="Lipzen A."/>
            <person name="Riley R."/>
            <person name="Andreopoulos W."/>
            <person name="He G."/>
            <person name="Johnson J."/>
            <person name="Barry K.W."/>
            <person name="Grigoriev I.V."/>
            <person name="Nagy L."/>
            <person name="Hibbett D."/>
            <person name="Henrissat B."/>
            <person name="Matheny P.B."/>
            <person name="Labbe J."/>
            <person name="Martin F."/>
        </authorList>
    </citation>
    <scope>NUCLEOTIDE SEQUENCE</scope>
    <source>
        <strain evidence="1">FP105234-sp</strain>
    </source>
</reference>
<reference evidence="1" key="2">
    <citation type="journal article" date="2022" name="New Phytol.">
        <title>Evolutionary transition to the ectomycorrhizal habit in the genomes of a hyperdiverse lineage of mushroom-forming fungi.</title>
        <authorList>
            <person name="Looney B."/>
            <person name="Miyauchi S."/>
            <person name="Morin E."/>
            <person name="Drula E."/>
            <person name="Courty P.E."/>
            <person name="Kohler A."/>
            <person name="Kuo A."/>
            <person name="LaButti K."/>
            <person name="Pangilinan J."/>
            <person name="Lipzen A."/>
            <person name="Riley R."/>
            <person name="Andreopoulos W."/>
            <person name="He G."/>
            <person name="Johnson J."/>
            <person name="Nolan M."/>
            <person name="Tritt A."/>
            <person name="Barry K.W."/>
            <person name="Grigoriev I.V."/>
            <person name="Nagy L.G."/>
            <person name="Hibbett D."/>
            <person name="Henrissat B."/>
            <person name="Matheny P.B."/>
            <person name="Labbe J."/>
            <person name="Martin F.M."/>
        </authorList>
    </citation>
    <scope>NUCLEOTIDE SEQUENCE</scope>
    <source>
        <strain evidence="1">FP105234-sp</strain>
    </source>
</reference>
<comment type="caution">
    <text evidence="1">The sequence shown here is derived from an EMBL/GenBank/DDBJ whole genome shotgun (WGS) entry which is preliminary data.</text>
</comment>
<dbReference type="Proteomes" id="UP000814033">
    <property type="component" value="Unassembled WGS sequence"/>
</dbReference>
<keyword evidence="2" id="KW-1185">Reference proteome</keyword>
<sequence length="392" mass="42712">MPTRTVAQTRRGRNGTLQVTADNDPPIDHESPLSSVEDAVGDPAPADGTDAQPVNSTGGGAPDDEPSEESSSSGSDETPSEPRSRPARSRSQSQSVPPDLQIWDELDEMWNGEQAQIEEMREAGRAVIERASAAERRMQQSRQRYGTLLARLGMPRPGQATPSKRESDDGILARATKNLDAPRGADEDSPQYRRRQAAARRMSESGALSEQADAQALGAPFSPRSRNVLRTWREHDMRENGFSNIPSMSPHGSRRDSRRETTDWSKRATGRSGTRTTGGNRGGSEAPPPSPSGSDPGDDPSGRDDDDDGDDDSSRNETPTRRAPPRKKRRAAPAHRDDSSEDGEVDLDEEYDRRGTSSQPSARRVARRESAAPRNGDGARGHTHDVLHAYRV</sequence>
<protein>
    <submittedName>
        <fullName evidence="1">Uncharacterized protein</fullName>
    </submittedName>
</protein>
<name>A0ACB8R2P7_9AGAM</name>
<proteinExistence type="predicted"/>
<accession>A0ACB8R2P7</accession>
<evidence type="ECO:0000313" key="2">
    <source>
        <dbReference type="Proteomes" id="UP000814033"/>
    </source>
</evidence>
<organism evidence="1 2">
    <name type="scientific">Auriscalpium vulgare</name>
    <dbReference type="NCBI Taxonomy" id="40419"/>
    <lineage>
        <taxon>Eukaryota</taxon>
        <taxon>Fungi</taxon>
        <taxon>Dikarya</taxon>
        <taxon>Basidiomycota</taxon>
        <taxon>Agaricomycotina</taxon>
        <taxon>Agaricomycetes</taxon>
        <taxon>Russulales</taxon>
        <taxon>Auriscalpiaceae</taxon>
        <taxon>Auriscalpium</taxon>
    </lineage>
</organism>
<evidence type="ECO:0000313" key="1">
    <source>
        <dbReference type="EMBL" id="KAI0038195.1"/>
    </source>
</evidence>
<gene>
    <name evidence="1" type="ORF">FA95DRAFT_1613563</name>
</gene>